<evidence type="ECO:0000256" key="7">
    <source>
        <dbReference type="ARBA" id="ARBA00022958"/>
    </source>
</evidence>
<name>A0A376W0R7_ECOLX</name>
<dbReference type="PANTHER" id="PTHR30042:SF2">
    <property type="entry name" value="POTASSIUM-TRANSPORTING ATPASE KDPC SUBUNIT"/>
    <property type="match status" value="1"/>
</dbReference>
<dbReference type="AlphaFoldDB" id="A0A376W0R7"/>
<dbReference type="EC" id="3.6.3.12" evidence="12"/>
<dbReference type="GO" id="GO:0005524">
    <property type="term" value="F:ATP binding"/>
    <property type="evidence" value="ECO:0007669"/>
    <property type="project" value="UniProtKB-KW"/>
</dbReference>
<evidence type="ECO:0000256" key="5">
    <source>
        <dbReference type="ARBA" id="ARBA00022741"/>
    </source>
</evidence>
<evidence type="ECO:0000256" key="6">
    <source>
        <dbReference type="ARBA" id="ARBA00022840"/>
    </source>
</evidence>
<evidence type="ECO:0000256" key="10">
    <source>
        <dbReference type="ARBA" id="ARBA00023136"/>
    </source>
</evidence>
<keyword evidence="2" id="KW-1003">Cell membrane</keyword>
<dbReference type="GO" id="GO:0016020">
    <property type="term" value="C:membrane"/>
    <property type="evidence" value="ECO:0007669"/>
    <property type="project" value="InterPro"/>
</dbReference>
<gene>
    <name evidence="12" type="primary">kdpC</name>
    <name evidence="12" type="ORF">NCTC9081_02833</name>
</gene>
<dbReference type="Pfam" id="PF02669">
    <property type="entry name" value="KdpC"/>
    <property type="match status" value="1"/>
</dbReference>
<evidence type="ECO:0000313" key="12">
    <source>
        <dbReference type="EMBL" id="STJ17403.1"/>
    </source>
</evidence>
<protein>
    <submittedName>
        <fullName evidence="12">Potassium-transporting ATPase subunit C</fullName>
        <ecNumber evidence="12">3.6.3.12</ecNumber>
    </submittedName>
</protein>
<evidence type="ECO:0000256" key="4">
    <source>
        <dbReference type="ARBA" id="ARBA00022692"/>
    </source>
</evidence>
<keyword evidence="5" id="KW-0547">Nucleotide-binding</keyword>
<dbReference type="EMBL" id="UGCV01000008">
    <property type="protein sequence ID" value="STJ17403.1"/>
    <property type="molecule type" value="Genomic_DNA"/>
</dbReference>
<dbReference type="NCBIfam" id="TIGR00681">
    <property type="entry name" value="kdpC"/>
    <property type="match status" value="1"/>
</dbReference>
<keyword evidence="3" id="KW-0633">Potassium transport</keyword>
<accession>A0A376W0R7</accession>
<dbReference type="GO" id="GO:0016787">
    <property type="term" value="F:hydrolase activity"/>
    <property type="evidence" value="ECO:0007669"/>
    <property type="project" value="UniProtKB-KW"/>
</dbReference>
<dbReference type="PANTHER" id="PTHR30042">
    <property type="entry name" value="POTASSIUM-TRANSPORTING ATPASE C CHAIN"/>
    <property type="match status" value="1"/>
</dbReference>
<dbReference type="NCBIfam" id="NF001454">
    <property type="entry name" value="PRK00315.1"/>
    <property type="match status" value="1"/>
</dbReference>
<evidence type="ECO:0000256" key="8">
    <source>
        <dbReference type="ARBA" id="ARBA00022989"/>
    </source>
</evidence>
<proteinExistence type="predicted"/>
<keyword evidence="10 11" id="KW-0472">Membrane</keyword>
<organism evidence="12 13">
    <name type="scientific">Escherichia coli</name>
    <dbReference type="NCBI Taxonomy" id="562"/>
    <lineage>
        <taxon>Bacteria</taxon>
        <taxon>Pseudomonadati</taxon>
        <taxon>Pseudomonadota</taxon>
        <taxon>Gammaproteobacteria</taxon>
        <taxon>Enterobacterales</taxon>
        <taxon>Enterobacteriaceae</taxon>
        <taxon>Escherichia</taxon>
    </lineage>
</organism>
<keyword evidence="9" id="KW-0406">Ion transport</keyword>
<evidence type="ECO:0000256" key="11">
    <source>
        <dbReference type="SAM" id="Phobius"/>
    </source>
</evidence>
<keyword evidence="7" id="KW-0630">Potassium</keyword>
<feature type="transmembrane region" description="Helical" evidence="11">
    <location>
        <begin position="59"/>
        <end position="82"/>
    </location>
</feature>
<dbReference type="InterPro" id="IPR003820">
    <property type="entry name" value="KdpC"/>
</dbReference>
<evidence type="ECO:0000313" key="13">
    <source>
        <dbReference type="Proteomes" id="UP000254716"/>
    </source>
</evidence>
<evidence type="ECO:0000256" key="3">
    <source>
        <dbReference type="ARBA" id="ARBA00022538"/>
    </source>
</evidence>
<evidence type="ECO:0000256" key="9">
    <source>
        <dbReference type="ARBA" id="ARBA00023065"/>
    </source>
</evidence>
<feature type="transmembrane region" description="Helical" evidence="11">
    <location>
        <begin position="16"/>
        <end position="38"/>
    </location>
</feature>
<keyword evidence="1" id="KW-0813">Transport</keyword>
<sequence length="205" mass="22177">MSYKPLTASAMLRRNLWIYGLGGLLVPFIGIKVIDLLLTILRSGVRFTMSGLRPALSTFLFLLLITGGVYPLLTTALGQWWFPWQANGSLIREGDTVRGSALIGQNFTGNGYFHGRPSATAEMPYNPQASGGSNLAVSNPELDKQIAARVAALRAANPNASTNVPVELVTASASGLDNNITRKRRPGRSHAWRKRVISALNSSRN</sequence>
<keyword evidence="4 11" id="KW-0812">Transmembrane</keyword>
<keyword evidence="6" id="KW-0067">ATP-binding</keyword>
<keyword evidence="12" id="KW-0378">Hydrolase</keyword>
<evidence type="ECO:0000256" key="1">
    <source>
        <dbReference type="ARBA" id="ARBA00022448"/>
    </source>
</evidence>
<dbReference type="Proteomes" id="UP000254716">
    <property type="component" value="Unassembled WGS sequence"/>
</dbReference>
<keyword evidence="8 11" id="KW-1133">Transmembrane helix</keyword>
<evidence type="ECO:0000256" key="2">
    <source>
        <dbReference type="ARBA" id="ARBA00022475"/>
    </source>
</evidence>
<dbReference type="GO" id="GO:0008556">
    <property type="term" value="F:P-type potassium transmembrane transporter activity"/>
    <property type="evidence" value="ECO:0007669"/>
    <property type="project" value="InterPro"/>
</dbReference>
<reference evidence="12 13" key="1">
    <citation type="submission" date="2018-06" db="EMBL/GenBank/DDBJ databases">
        <authorList>
            <consortium name="Pathogen Informatics"/>
            <person name="Doyle S."/>
        </authorList>
    </citation>
    <scope>NUCLEOTIDE SEQUENCE [LARGE SCALE GENOMIC DNA]</scope>
    <source>
        <strain evidence="12 13">NCTC9081</strain>
    </source>
</reference>